<accession>A0A813K5G9</accession>
<feature type="compositionally biased region" description="Low complexity" evidence="2">
    <location>
        <begin position="1322"/>
        <end position="1331"/>
    </location>
</feature>
<reference evidence="3" key="1">
    <citation type="submission" date="2021-02" db="EMBL/GenBank/DDBJ databases">
        <authorList>
            <person name="Dougan E. K."/>
            <person name="Rhodes N."/>
            <person name="Thang M."/>
            <person name="Chan C."/>
        </authorList>
    </citation>
    <scope>NUCLEOTIDE SEQUENCE</scope>
</reference>
<feature type="compositionally biased region" description="Low complexity" evidence="2">
    <location>
        <begin position="1716"/>
        <end position="1773"/>
    </location>
</feature>
<evidence type="ECO:0000313" key="4">
    <source>
        <dbReference type="Proteomes" id="UP000626109"/>
    </source>
</evidence>
<feature type="compositionally biased region" description="Basic and acidic residues" evidence="2">
    <location>
        <begin position="883"/>
        <end position="895"/>
    </location>
</feature>
<sequence>MAQEPRAAQPGTCRTLRVAAAAVTAVALRGGSQASVTLTAWLNGPQGLSRATSRHAEEVQGWSRSKRRQEAPSWPAPLSARGFLSGPSSSSSTVAFKESSEQLGGDWPSKAGRKEANKTLWGSSQPLPYLLRGHVGKCLSGVVREITDDGAVVQLLWEVAAPVSGVSSWQPPPELSPMQGFLDAQALRAAFRRKSRRKAREGAIDADSGFAIQGPKDFLREGQPVSVQVRPSGQDGASMLSLDLSTRQPLDPLTVQRALAPRATGRSRDEVWPSFLRQHRLRLSGHLGPSALGPASGWHDPAWADVIDSLPNSMRHGSNSSKAEQTGGCDLPPVVAAGWVLAGSQDLAVAGPMLVAERSMLYLVPVLQHVRALPRPVSGDRPDVLVLSNRLMAKNLYNSWRQAGLTVYLPQAGVPATDSPLGQVLVCRPSEVLKELQSGDSDLLSRVSFVILDDLAFLLEQEGQAMHKILDHLPPHRWGRSLVWTPFWSPELGPVARAFAASPALLRVADGVYGASSRFEVLDAGQAEERAVAVTQRYPRLRVLIFSDDPIDLMTSFRRTDAQGRLDAPDDSSAKVVVAPSNAPWPADGAAFDVVVFASAPPCRAEYERRLASCRQLALALLSCEPCESGEPWARLTEAWVKFAAHARHFARGPDRQLLSKLAELEFGALQFLTETETDTDTATDIDADAHAATHPRPAAAAGAGGAKVDGFSCCLNFILIWLPVIQIPLDIDHKYFTNFYFQEIAKSKLFQSWAPRSRPAALNGAGGVDGRDGARQWVQEMAREIVLDEAPDAQHLSPDERRLRAKTDELFDSQRLQDHSAENEEPGQVGTGNDRPQVDGIVDSLFARRRDPSVMPSRVAPTAGEAAPGNNLAHSLFARPAAAEEKGEDAEGRNRPGGSNPNRPAAAGNAVDNLFVSRAAEGTGNQNWKVSGPDDDGDEVALEEATSHRPRSKCRCRCVSLRCPGRAELAKFGRRSLPYAIGGIPLVLVTIGLAMGCEEQPPLGRFCVVPGAIQWAIAAAPAALALLCMGGLTYRRYKLEQQQRDAAWKHDVEAQRSAYDVLDALTAAPPAERSKYSRQVVMILKDFPEKAVLQHKGCLALEAICRAQRGNAAQVQAAGAVPVILSAMEKHRRVRQVQRVALASMACLAKVGRQQIFDLGGISSILASMAKFRRDPAVQVSGAMSLGALCLSSAVCRNSVAKYGGLALLHSSLERHVDRADVLIASSETLALICQSDSSLRKHMLPMFPGVQAVVARYVELQRAAASGVEGAPKASDVEVVLTSLRKLEAQLSSRGLSPEETPGAARPPRDPLEEAEDAAEQASEPAAPRQDMRQAVDKAAKASAGRASELQDRFRRFDRLTSERVRADAETMGLPGGTAESASQQLLVANENCVCANSSHIRELVNVTVDGRACYACETRRPPACTEASDQCTPEACECANPWTHVKQHASTVDGTPCNYCEPIGGAGYSFGQTEMMVAATCILAVAVWQFAGRKPAAGARVNGSLRMARRQGDRSRAIRIQQEPLRWYEEVLLTLGDAFDVLVDGTCELLGAAWSLVCSICSLISSAIAWVVDLLDRSLGSSCAALRSLADGVRAACVKAVVFVSSPMRSRPKPAARPPKPADKAKDGLVGDRGRQGKPVPSAAAAPPAATVAVASGESTSPAVQAAAPAKAVASSAEPQSAKASAPSAAGATGSTATGLVKKKAAPAAAAAATPATAAGKASKSSTPAPAKVGKTTAKVAPSAAEAAAADPPAASVQAPDAGDPSSSSSEGRVATSEPNKARQRTTKVTESERRGAPRKASAPKDHGPSETIAPAGAKHLPPSKTGPSPIYRAALAVMKAADAEAAARSAQGPSLPQ</sequence>
<dbReference type="PANTHER" id="PTHR22895">
    <property type="entry name" value="ARMADILLO REPEAT-CONTAINING PROTEIN 6"/>
    <property type="match status" value="1"/>
</dbReference>
<feature type="non-terminal residue" evidence="3">
    <location>
        <position position="1861"/>
    </location>
</feature>
<dbReference type="PANTHER" id="PTHR22895:SF0">
    <property type="entry name" value="ARMADILLO REPEAT-CONTAINING PROTEIN 6"/>
    <property type="match status" value="1"/>
</dbReference>
<dbReference type="Proteomes" id="UP000626109">
    <property type="component" value="Unassembled WGS sequence"/>
</dbReference>
<dbReference type="InterPro" id="IPR016024">
    <property type="entry name" value="ARM-type_fold"/>
</dbReference>
<feature type="region of interest" description="Disordered" evidence="2">
    <location>
        <begin position="815"/>
        <end position="908"/>
    </location>
</feature>
<protein>
    <submittedName>
        <fullName evidence="3">Uncharacterized protein</fullName>
    </submittedName>
</protein>
<dbReference type="InterPro" id="IPR027417">
    <property type="entry name" value="P-loop_NTPase"/>
</dbReference>
<dbReference type="Gene3D" id="1.25.10.10">
    <property type="entry name" value="Leucine-rich Repeat Variant"/>
    <property type="match status" value="1"/>
</dbReference>
<feature type="compositionally biased region" description="Basic and acidic residues" evidence="2">
    <location>
        <begin position="1623"/>
        <end position="1638"/>
    </location>
</feature>
<keyword evidence="1" id="KW-0677">Repeat</keyword>
<dbReference type="InterPro" id="IPR011989">
    <property type="entry name" value="ARM-like"/>
</dbReference>
<name>A0A813K5G9_POLGL</name>
<feature type="region of interest" description="Disordered" evidence="2">
    <location>
        <begin position="1293"/>
        <end position="1350"/>
    </location>
</feature>
<proteinExistence type="predicted"/>
<feature type="region of interest" description="Disordered" evidence="2">
    <location>
        <begin position="1716"/>
        <end position="1833"/>
    </location>
</feature>
<organism evidence="3 4">
    <name type="scientific">Polarella glacialis</name>
    <name type="common">Dinoflagellate</name>
    <dbReference type="NCBI Taxonomy" id="89957"/>
    <lineage>
        <taxon>Eukaryota</taxon>
        <taxon>Sar</taxon>
        <taxon>Alveolata</taxon>
        <taxon>Dinophyceae</taxon>
        <taxon>Suessiales</taxon>
        <taxon>Suessiaceae</taxon>
        <taxon>Polarella</taxon>
    </lineage>
</organism>
<gene>
    <name evidence="3" type="ORF">PGLA2088_LOCUS30371</name>
</gene>
<evidence type="ECO:0000256" key="1">
    <source>
        <dbReference type="ARBA" id="ARBA00022737"/>
    </source>
</evidence>
<feature type="compositionally biased region" description="Basic and acidic residues" evidence="2">
    <location>
        <begin position="1332"/>
        <end position="1342"/>
    </location>
</feature>
<dbReference type="SUPFAM" id="SSF48371">
    <property type="entry name" value="ARM repeat"/>
    <property type="match status" value="1"/>
</dbReference>
<dbReference type="Gene3D" id="3.40.50.300">
    <property type="entry name" value="P-loop containing nucleotide triphosphate hydrolases"/>
    <property type="match status" value="1"/>
</dbReference>
<feature type="region of interest" description="Disordered" evidence="2">
    <location>
        <begin position="1612"/>
        <end position="1649"/>
    </location>
</feature>
<comment type="caution">
    <text evidence="3">The sequence shown here is derived from an EMBL/GenBank/DDBJ whole genome shotgun (WGS) entry which is preliminary data.</text>
</comment>
<evidence type="ECO:0000313" key="3">
    <source>
        <dbReference type="EMBL" id="CAE8697601.1"/>
    </source>
</evidence>
<evidence type="ECO:0000256" key="2">
    <source>
        <dbReference type="SAM" id="MobiDB-lite"/>
    </source>
</evidence>
<dbReference type="EMBL" id="CAJNNW010028779">
    <property type="protein sequence ID" value="CAE8697601.1"/>
    <property type="molecule type" value="Genomic_DNA"/>
</dbReference>
<feature type="region of interest" description="Disordered" evidence="2">
    <location>
        <begin position="46"/>
        <end position="112"/>
    </location>
</feature>